<name>A0A804I2I7_MUSAM</name>
<proteinExistence type="predicted"/>
<accession>A0A804I2I7</accession>
<dbReference type="AlphaFoldDB" id="A0A804I2I7"/>
<feature type="transmembrane region" description="Helical" evidence="1">
    <location>
        <begin position="48"/>
        <end position="66"/>
    </location>
</feature>
<dbReference type="Gramene" id="Ma02_t13850.1">
    <property type="protein sequence ID" value="Ma02_p13850.1"/>
    <property type="gene ID" value="Ma02_g13850"/>
</dbReference>
<keyword evidence="1" id="KW-0812">Transmembrane</keyword>
<dbReference type="EnsemblPlants" id="Ma02_t13850.1">
    <property type="protein sequence ID" value="Ma02_p13850.1"/>
    <property type="gene ID" value="Ma02_g13850"/>
</dbReference>
<feature type="transmembrane region" description="Helical" evidence="1">
    <location>
        <begin position="26"/>
        <end position="43"/>
    </location>
</feature>
<protein>
    <submittedName>
        <fullName evidence="2">(wild Malaysian banana) hypothetical protein</fullName>
    </submittedName>
</protein>
<keyword evidence="4" id="KW-1185">Reference proteome</keyword>
<evidence type="ECO:0000313" key="4">
    <source>
        <dbReference type="Proteomes" id="UP000012960"/>
    </source>
</evidence>
<evidence type="ECO:0000256" key="1">
    <source>
        <dbReference type="SAM" id="Phobius"/>
    </source>
</evidence>
<gene>
    <name evidence="2" type="ORF">GSMUA_68800.1</name>
</gene>
<evidence type="ECO:0000313" key="3">
    <source>
        <dbReference type="EnsemblPlants" id="Ma02_p13850.1"/>
    </source>
</evidence>
<keyword evidence="1" id="KW-0472">Membrane</keyword>
<sequence length="84" mass="9772">MPPENYMYPAKYLCPPFEKREAKADAFLLSYALCLCYIPCFIIKKCHIIFYSLCPFSINSFMFLFLTNFNDISRKIAGHQGAQI</sequence>
<dbReference type="Proteomes" id="UP000012960">
    <property type="component" value="Unplaced"/>
</dbReference>
<evidence type="ECO:0000313" key="2">
    <source>
        <dbReference type="EMBL" id="CAG1861986.1"/>
    </source>
</evidence>
<organism evidence="3 4">
    <name type="scientific">Musa acuminata subsp. malaccensis</name>
    <name type="common">Wild banana</name>
    <name type="synonym">Musa malaccensis</name>
    <dbReference type="NCBI Taxonomy" id="214687"/>
    <lineage>
        <taxon>Eukaryota</taxon>
        <taxon>Viridiplantae</taxon>
        <taxon>Streptophyta</taxon>
        <taxon>Embryophyta</taxon>
        <taxon>Tracheophyta</taxon>
        <taxon>Spermatophyta</taxon>
        <taxon>Magnoliopsida</taxon>
        <taxon>Liliopsida</taxon>
        <taxon>Zingiberales</taxon>
        <taxon>Musaceae</taxon>
        <taxon>Musa</taxon>
    </lineage>
</organism>
<dbReference type="EMBL" id="HG996467">
    <property type="protein sequence ID" value="CAG1861986.1"/>
    <property type="molecule type" value="Genomic_DNA"/>
</dbReference>
<reference evidence="2" key="1">
    <citation type="submission" date="2021-03" db="EMBL/GenBank/DDBJ databases">
        <authorList>
            <consortium name="Genoscope - CEA"/>
            <person name="William W."/>
        </authorList>
    </citation>
    <scope>NUCLEOTIDE SEQUENCE</scope>
    <source>
        <strain evidence="2">Doubled-haploid Pahang</strain>
    </source>
</reference>
<reference evidence="3" key="2">
    <citation type="submission" date="2021-05" db="UniProtKB">
        <authorList>
            <consortium name="EnsemblPlants"/>
        </authorList>
    </citation>
    <scope>IDENTIFICATION</scope>
    <source>
        <strain evidence="3">subsp. malaccensis</strain>
    </source>
</reference>
<keyword evidence="1" id="KW-1133">Transmembrane helix</keyword>
<dbReference type="InParanoid" id="A0A804I2I7"/>